<dbReference type="STRING" id="344882.ABB29_12040"/>
<evidence type="ECO:0000313" key="2">
    <source>
        <dbReference type="Proteomes" id="UP000052052"/>
    </source>
</evidence>
<sequence length="81" mass="8946">MSEEPDNEDGGIELQIADPVVISEDMVWVGDPDTLHPEAECEGVLALMLRGGCLFYFDGALRQWVNVEDKGPKKARLSTIQ</sequence>
<organism evidence="1 2">
    <name type="scientific">Pseudoxanthomonas dokdonensis</name>
    <dbReference type="NCBI Taxonomy" id="344882"/>
    <lineage>
        <taxon>Bacteria</taxon>
        <taxon>Pseudomonadati</taxon>
        <taxon>Pseudomonadota</taxon>
        <taxon>Gammaproteobacteria</taxon>
        <taxon>Lysobacterales</taxon>
        <taxon>Lysobacteraceae</taxon>
        <taxon>Pseudoxanthomonas</taxon>
    </lineage>
</organism>
<dbReference type="RefSeq" id="WP_057659296.1">
    <property type="nucleotide sequence ID" value="NZ_LDJL01000011.1"/>
</dbReference>
<name>A0A0R0CGY1_9GAMM</name>
<accession>A0A0R0CGY1</accession>
<protein>
    <submittedName>
        <fullName evidence="1">Uncharacterized protein</fullName>
    </submittedName>
</protein>
<keyword evidence="2" id="KW-1185">Reference proteome</keyword>
<evidence type="ECO:0000313" key="1">
    <source>
        <dbReference type="EMBL" id="KRG69132.1"/>
    </source>
</evidence>
<dbReference type="Proteomes" id="UP000052052">
    <property type="component" value="Unassembled WGS sequence"/>
</dbReference>
<gene>
    <name evidence="1" type="ORF">ABB29_12040</name>
</gene>
<dbReference type="EMBL" id="LDJL01000011">
    <property type="protein sequence ID" value="KRG69132.1"/>
    <property type="molecule type" value="Genomic_DNA"/>
</dbReference>
<dbReference type="PATRIC" id="fig|344882.3.peg.776"/>
<proteinExistence type="predicted"/>
<reference evidence="1 2" key="1">
    <citation type="submission" date="2015-05" db="EMBL/GenBank/DDBJ databases">
        <title>Genome sequencing and analysis of members of genus Stenotrophomonas.</title>
        <authorList>
            <person name="Patil P.P."/>
            <person name="Midha S."/>
            <person name="Patil P.B."/>
        </authorList>
    </citation>
    <scope>NUCLEOTIDE SEQUENCE [LARGE SCALE GENOMIC DNA]</scope>
    <source>
        <strain evidence="1 2">DSM 21858</strain>
    </source>
</reference>
<dbReference type="AlphaFoldDB" id="A0A0R0CGY1"/>
<comment type="caution">
    <text evidence="1">The sequence shown here is derived from an EMBL/GenBank/DDBJ whole genome shotgun (WGS) entry which is preliminary data.</text>
</comment>